<sequence length="151" mass="16102">MPMFKSCLSISAMLAALAMLGAAPPALAEGDHDLTFTGTGSFNAPHGGQTIRVAVFDVMEGEVVASQSGQVARQAPEAFSFSFPGVLQEGHLYDIHYWIDSNFGGGSEGGCDPVNIDHQWREALHDITEAVTLQVEHRPEDQAPVCATFAQ</sequence>
<accession>A0A3S0KNX0</accession>
<dbReference type="RefSeq" id="WP_126486159.1">
    <property type="nucleotide sequence ID" value="NZ_RXNS01000018.1"/>
</dbReference>
<feature type="signal peptide" evidence="1">
    <location>
        <begin position="1"/>
        <end position="28"/>
    </location>
</feature>
<reference evidence="2 3" key="1">
    <citation type="submission" date="2018-12" db="EMBL/GenBank/DDBJ databases">
        <authorList>
            <person name="Yu L."/>
        </authorList>
    </citation>
    <scope>NUCLEOTIDE SEQUENCE [LARGE SCALE GENOMIC DNA]</scope>
    <source>
        <strain evidence="2 3">11S</strain>
    </source>
</reference>
<dbReference type="OrthoDB" id="6166281at2"/>
<evidence type="ECO:0000313" key="3">
    <source>
        <dbReference type="Proteomes" id="UP000267400"/>
    </source>
</evidence>
<dbReference type="EMBL" id="RXNS01000018">
    <property type="protein sequence ID" value="RTQ99869.1"/>
    <property type="molecule type" value="Genomic_DNA"/>
</dbReference>
<evidence type="ECO:0000256" key="1">
    <source>
        <dbReference type="SAM" id="SignalP"/>
    </source>
</evidence>
<evidence type="ECO:0000313" key="2">
    <source>
        <dbReference type="EMBL" id="RTQ99869.1"/>
    </source>
</evidence>
<keyword evidence="1" id="KW-0732">Signal</keyword>
<dbReference type="AlphaFoldDB" id="A0A3S0KNX0"/>
<protein>
    <submittedName>
        <fullName evidence="2">Uncharacterized protein</fullName>
    </submittedName>
</protein>
<dbReference type="Proteomes" id="UP000267400">
    <property type="component" value="Unassembled WGS sequence"/>
</dbReference>
<organism evidence="2 3">
    <name type="scientific">Halomonas nitroreducens</name>
    <dbReference type="NCBI Taxonomy" id="447425"/>
    <lineage>
        <taxon>Bacteria</taxon>
        <taxon>Pseudomonadati</taxon>
        <taxon>Pseudomonadota</taxon>
        <taxon>Gammaproteobacteria</taxon>
        <taxon>Oceanospirillales</taxon>
        <taxon>Halomonadaceae</taxon>
        <taxon>Halomonas</taxon>
    </lineage>
</organism>
<proteinExistence type="predicted"/>
<keyword evidence="3" id="KW-1185">Reference proteome</keyword>
<name>A0A3S0KNX0_9GAMM</name>
<feature type="chain" id="PRO_5018590864" evidence="1">
    <location>
        <begin position="29"/>
        <end position="151"/>
    </location>
</feature>
<comment type="caution">
    <text evidence="2">The sequence shown here is derived from an EMBL/GenBank/DDBJ whole genome shotgun (WGS) entry which is preliminary data.</text>
</comment>
<gene>
    <name evidence="2" type="ORF">EKG36_16690</name>
</gene>